<comment type="caution">
    <text evidence="2">The sequence shown here is derived from an EMBL/GenBank/DDBJ whole genome shotgun (WGS) entry which is preliminary data.</text>
</comment>
<keyword evidence="1" id="KW-1133">Transmembrane helix</keyword>
<gene>
    <name evidence="2" type="ORF">FNW17_03300</name>
</gene>
<feature type="transmembrane region" description="Helical" evidence="1">
    <location>
        <begin position="54"/>
        <end position="73"/>
    </location>
</feature>
<organism evidence="2 3">
    <name type="scientific">Flavobacterium franklandianum</name>
    <dbReference type="NCBI Taxonomy" id="2594430"/>
    <lineage>
        <taxon>Bacteria</taxon>
        <taxon>Pseudomonadati</taxon>
        <taxon>Bacteroidota</taxon>
        <taxon>Flavobacteriia</taxon>
        <taxon>Flavobacteriales</taxon>
        <taxon>Flavobacteriaceae</taxon>
        <taxon>Flavobacterium</taxon>
    </lineage>
</organism>
<keyword evidence="1" id="KW-0472">Membrane</keyword>
<keyword evidence="3" id="KW-1185">Reference proteome</keyword>
<keyword evidence="1" id="KW-0812">Transmembrane</keyword>
<dbReference type="OrthoDB" id="1247025at2"/>
<proteinExistence type="predicted"/>
<evidence type="ECO:0000256" key="1">
    <source>
        <dbReference type="SAM" id="Phobius"/>
    </source>
</evidence>
<dbReference type="Proteomes" id="UP000318585">
    <property type="component" value="Unassembled WGS sequence"/>
</dbReference>
<dbReference type="RefSeq" id="WP_144070868.1">
    <property type="nucleotide sequence ID" value="NZ_VJZR01000002.1"/>
</dbReference>
<evidence type="ECO:0000313" key="2">
    <source>
        <dbReference type="EMBL" id="TRX22807.1"/>
    </source>
</evidence>
<name>A0A553CQQ4_9FLAO</name>
<accession>A0A553CQQ4</accession>
<reference evidence="2 3" key="1">
    <citation type="submission" date="2019-07" db="EMBL/GenBank/DDBJ databases">
        <title>Novel species of Flavobacterium.</title>
        <authorList>
            <person name="Liu Q."/>
            <person name="Xin Y.-H."/>
        </authorList>
    </citation>
    <scope>NUCLEOTIDE SEQUENCE [LARGE SCALE GENOMIC DNA]</scope>
    <source>
        <strain evidence="2 3">LB3P56</strain>
    </source>
</reference>
<dbReference type="EMBL" id="VJZR01000002">
    <property type="protein sequence ID" value="TRX22807.1"/>
    <property type="molecule type" value="Genomic_DNA"/>
</dbReference>
<dbReference type="AlphaFoldDB" id="A0A553CQQ4"/>
<sequence length="232" mass="26512">MEQHKLETQFKEKLNSREIKPTEMAWDKLDSMLSTADSTDSEQALQKPKSKFSWLYIAASFIGFLLITTIFFNQKENAIDIKKNTVLTDNTSQKESSKTEIKSIKIEPNFSKTILKSETKPLVQTQKNTKSNVENPTFKTQENAVAEIQLNNLNLQIEENKNVIHENIDNLLASAEKTQKSELKTSTLKINSTDLLNQVDGELQVSFREKALNTITQKYKEAKEALVNRNNQ</sequence>
<protein>
    <submittedName>
        <fullName evidence="2">Uncharacterized protein</fullName>
    </submittedName>
</protein>
<evidence type="ECO:0000313" key="3">
    <source>
        <dbReference type="Proteomes" id="UP000318585"/>
    </source>
</evidence>